<dbReference type="STRING" id="1445510.YC6258_04772"/>
<organism evidence="8 9">
    <name type="scientific">Gynuella sunshinyii YC6258</name>
    <dbReference type="NCBI Taxonomy" id="1445510"/>
    <lineage>
        <taxon>Bacteria</taxon>
        <taxon>Pseudomonadati</taxon>
        <taxon>Pseudomonadota</taxon>
        <taxon>Gammaproteobacteria</taxon>
        <taxon>Oceanospirillales</taxon>
        <taxon>Saccharospirillaceae</taxon>
        <taxon>Gynuella</taxon>
    </lineage>
</organism>
<dbReference type="HOGENOM" id="CLU_007946_9_2_6"/>
<feature type="transmembrane region" description="Helical" evidence="6">
    <location>
        <begin position="386"/>
        <end position="407"/>
    </location>
</feature>
<dbReference type="PANTHER" id="PTHR43495">
    <property type="entry name" value="GABA PERMEASE"/>
    <property type="match status" value="1"/>
</dbReference>
<feature type="transmembrane region" description="Helical" evidence="6">
    <location>
        <begin position="343"/>
        <end position="366"/>
    </location>
</feature>
<evidence type="ECO:0000256" key="1">
    <source>
        <dbReference type="ARBA" id="ARBA00004141"/>
    </source>
</evidence>
<evidence type="ECO:0000313" key="9">
    <source>
        <dbReference type="Proteomes" id="UP000032266"/>
    </source>
</evidence>
<dbReference type="InterPro" id="IPR004840">
    <property type="entry name" value="Amino_acid_permease_CS"/>
</dbReference>
<name>A0A0C5W2B2_9GAMM</name>
<dbReference type="PIRSF" id="PIRSF006060">
    <property type="entry name" value="AA_transporter"/>
    <property type="match status" value="1"/>
</dbReference>
<keyword evidence="3 6" id="KW-0812">Transmembrane</keyword>
<dbReference type="FunFam" id="1.20.1740.10:FF:000001">
    <property type="entry name" value="Amino acid permease"/>
    <property type="match status" value="1"/>
</dbReference>
<feature type="transmembrane region" description="Helical" evidence="6">
    <location>
        <begin position="269"/>
        <end position="289"/>
    </location>
</feature>
<feature type="transmembrane region" description="Helical" evidence="6">
    <location>
        <begin position="181"/>
        <end position="203"/>
    </location>
</feature>
<evidence type="ECO:0000259" key="7">
    <source>
        <dbReference type="Pfam" id="PF00324"/>
    </source>
</evidence>
<evidence type="ECO:0000256" key="4">
    <source>
        <dbReference type="ARBA" id="ARBA00022989"/>
    </source>
</evidence>
<feature type="domain" description="Amino acid permease/ SLC12A" evidence="7">
    <location>
        <begin position="1"/>
        <end position="438"/>
    </location>
</feature>
<comment type="subcellular location">
    <subcellularLocation>
        <location evidence="1">Membrane</location>
        <topology evidence="1">Multi-pass membrane protein</topology>
    </subcellularLocation>
</comment>
<dbReference type="Pfam" id="PF00324">
    <property type="entry name" value="AA_permease"/>
    <property type="match status" value="1"/>
</dbReference>
<gene>
    <name evidence="8" type="ORF">YC6258_04772</name>
</gene>
<evidence type="ECO:0000313" key="8">
    <source>
        <dbReference type="EMBL" id="AJQ96804.1"/>
    </source>
</evidence>
<reference evidence="8 9" key="1">
    <citation type="submission" date="2014-01" db="EMBL/GenBank/DDBJ databases">
        <title>Full genme sequencing of cellulolytic bacterium Gynuella sunshinyii YC6258T gen. nov., sp. nov.</title>
        <authorList>
            <person name="Khan H."/>
            <person name="Chung E.J."/>
            <person name="Chung Y.R."/>
        </authorList>
    </citation>
    <scope>NUCLEOTIDE SEQUENCE [LARGE SCALE GENOMIC DNA]</scope>
    <source>
        <strain evidence="8 9">YC6258</strain>
    </source>
</reference>
<feature type="transmembrane region" description="Helical" evidence="6">
    <location>
        <begin position="318"/>
        <end position="337"/>
    </location>
</feature>
<dbReference type="GO" id="GO:0016020">
    <property type="term" value="C:membrane"/>
    <property type="evidence" value="ECO:0007669"/>
    <property type="project" value="UniProtKB-SubCell"/>
</dbReference>
<dbReference type="InterPro" id="IPR004841">
    <property type="entry name" value="AA-permease/SLC12A_dom"/>
</dbReference>
<keyword evidence="4 6" id="KW-1133">Transmembrane helix</keyword>
<feature type="transmembrane region" description="Helical" evidence="6">
    <location>
        <begin position="107"/>
        <end position="129"/>
    </location>
</feature>
<dbReference type="Gene3D" id="1.20.1740.10">
    <property type="entry name" value="Amino acid/polyamine transporter I"/>
    <property type="match status" value="1"/>
</dbReference>
<accession>A0A0C5W2B2</accession>
<dbReference type="AlphaFoldDB" id="A0A0C5W2B2"/>
<dbReference type="EMBL" id="CP007142">
    <property type="protein sequence ID" value="AJQ96804.1"/>
    <property type="molecule type" value="Genomic_DNA"/>
</dbReference>
<dbReference type="GO" id="GO:0006865">
    <property type="term" value="P:amino acid transport"/>
    <property type="evidence" value="ECO:0007669"/>
    <property type="project" value="InterPro"/>
</dbReference>
<dbReference type="PANTHER" id="PTHR43495:SF5">
    <property type="entry name" value="GAMMA-AMINOBUTYRIC ACID PERMEASE"/>
    <property type="match status" value="1"/>
</dbReference>
<evidence type="ECO:0000256" key="6">
    <source>
        <dbReference type="SAM" id="Phobius"/>
    </source>
</evidence>
<sequence length="450" mass="48624">MLSLGGVIGNGLFLSSGDTIQQAGPVGAIIAYLIVAFGVYMIMMCLGELAVHMPESGAFSRYATEYINPATGYVVGWLYWLTWAVALASEFTGIGLLMGKWFPAVPVWYWCVASIVLVFVLNMFAVRIFAEAEFWLSLVKVLTIVVFLVLGGLAIFGMAPAQHEAAPMFHNLVANGVFPHGVLPILMIMLTVSYAFSGTELIGVAAGETVDPDKNLPVAIKTTLWRLIIFFVGTIIIIGALLPSDLASAKQSPFVIVLERMGIPYADDIINLVIITALLSAANSGLYAASRMLWTLADQKTLPSFLGRLSSNGVPRNALILTMLGGLLSLLSSYYAADSLYLFLVSVSGFAVVVVWLVIGWSHLNFRRQYQAGGGNMADLAYRAPFFPWVSIISIVFCVACIAGIAFDPQQRIALYCGLGFTVLCYLAYLLTGRNQTEAEINTSLSEVES</sequence>
<proteinExistence type="predicted"/>
<dbReference type="Proteomes" id="UP000032266">
    <property type="component" value="Chromosome"/>
</dbReference>
<feature type="transmembrane region" description="Helical" evidence="6">
    <location>
        <begin position="72"/>
        <end position="95"/>
    </location>
</feature>
<dbReference type="PATRIC" id="fig|1445510.3.peg.4735"/>
<evidence type="ECO:0000256" key="3">
    <source>
        <dbReference type="ARBA" id="ARBA00022692"/>
    </source>
</evidence>
<feature type="transmembrane region" description="Helical" evidence="6">
    <location>
        <begin position="413"/>
        <end position="431"/>
    </location>
</feature>
<keyword evidence="9" id="KW-1185">Reference proteome</keyword>
<dbReference type="KEGG" id="gsn:YC6258_04772"/>
<dbReference type="PROSITE" id="PS00218">
    <property type="entry name" value="AMINO_ACID_PERMEASE_1"/>
    <property type="match status" value="1"/>
</dbReference>
<feature type="transmembrane region" description="Helical" evidence="6">
    <location>
        <begin position="141"/>
        <end position="161"/>
    </location>
</feature>
<dbReference type="GO" id="GO:0055085">
    <property type="term" value="P:transmembrane transport"/>
    <property type="evidence" value="ECO:0007669"/>
    <property type="project" value="InterPro"/>
</dbReference>
<protein>
    <submittedName>
        <fullName evidence="8">Amino acid transporter</fullName>
    </submittedName>
</protein>
<feature type="transmembrane region" description="Helical" evidence="6">
    <location>
        <begin position="224"/>
        <end position="242"/>
    </location>
</feature>
<keyword evidence="2" id="KW-0813">Transport</keyword>
<feature type="transmembrane region" description="Helical" evidence="6">
    <location>
        <begin position="29"/>
        <end position="51"/>
    </location>
</feature>
<keyword evidence="5 6" id="KW-0472">Membrane</keyword>
<evidence type="ECO:0000256" key="5">
    <source>
        <dbReference type="ARBA" id="ARBA00023136"/>
    </source>
</evidence>
<evidence type="ECO:0000256" key="2">
    <source>
        <dbReference type="ARBA" id="ARBA00022448"/>
    </source>
</evidence>